<dbReference type="PROSITE" id="PS50202">
    <property type="entry name" value="MSP"/>
    <property type="match status" value="1"/>
</dbReference>
<name>B5MFD1_YARLL</name>
<dbReference type="Proteomes" id="UP000256601">
    <property type="component" value="Unassembled WGS sequence"/>
</dbReference>
<dbReference type="eggNOG" id="KOG0439">
    <property type="taxonomic scope" value="Eukaryota"/>
</dbReference>
<dbReference type="Proteomes" id="UP000182444">
    <property type="component" value="Chromosome 1D"/>
</dbReference>
<dbReference type="Pfam" id="PF00635">
    <property type="entry name" value="Motile_Sperm"/>
    <property type="match status" value="1"/>
</dbReference>
<feature type="transmembrane region" description="Helical" evidence="7">
    <location>
        <begin position="291"/>
        <end position="311"/>
    </location>
</feature>
<dbReference type="GO" id="GO:0033149">
    <property type="term" value="F:FFAT motif binding"/>
    <property type="evidence" value="ECO:0007669"/>
    <property type="project" value="TreeGrafter"/>
</dbReference>
<feature type="compositionally biased region" description="Polar residues" evidence="6">
    <location>
        <begin position="242"/>
        <end position="257"/>
    </location>
</feature>
<keyword evidence="3 7" id="KW-0812">Transmembrane</keyword>
<evidence type="ECO:0000256" key="2">
    <source>
        <dbReference type="ARBA" id="ARBA00008932"/>
    </source>
</evidence>
<feature type="compositionally biased region" description="Low complexity" evidence="6">
    <location>
        <begin position="204"/>
        <end position="215"/>
    </location>
</feature>
<dbReference type="PANTHER" id="PTHR10809:SF6">
    <property type="entry name" value="AT11025P-RELATED"/>
    <property type="match status" value="1"/>
</dbReference>
<dbReference type="InterPro" id="IPR016763">
    <property type="entry name" value="VAP"/>
</dbReference>
<reference evidence="10" key="1">
    <citation type="journal article" date="2008" name="Biosci. Biotechnol. Biochem.">
        <title>Disruption of the SCS2 ortholog in the alkane-assimilating yeast Yarrowia lipolytica impairs its growth on n-decane, but does not impair inositol prototrophy.</title>
        <authorList>
            <person name="Kobayashi S."/>
            <person name="Hirakawa K."/>
            <person name="Fukuda R."/>
            <person name="Ohta A."/>
        </authorList>
    </citation>
    <scope>NUCLEOTIDE SEQUENCE</scope>
    <source>
        <strain evidence="10">CXAU1</strain>
    </source>
</reference>
<evidence type="ECO:0000256" key="1">
    <source>
        <dbReference type="ARBA" id="ARBA00004211"/>
    </source>
</evidence>
<sequence>MEITPEKLEFHAPFTKHTSNNLELRNPTNEYFAFKVKTTAPKLFCVRPNASIVAPNESLTVSITHQALPQEPGPDYTSKDKFLILSAPLNEAAVQAGENLANFVEKTKENIAEFWTQAEHTKSVPITSKKMKVQVRPFDANGQHSHELGAGGAALGAGAVAGGALGHSASRGDQTLGDESFANYEAAAQSPAPHSPANQQFNNFQQQQQQHYQQQVPSSASGIASHPTEAVNRGAEAVGAPSASSQVHSQDSAALGQAQDNISSLKKDIGSTSEKHTVPSTQTSQAVGSQGVPVGVVAIVALLALLVGWFFL</sequence>
<dbReference type="EMBL" id="CP017556">
    <property type="protein sequence ID" value="AOW03615.1"/>
    <property type="molecule type" value="Genomic_DNA"/>
</dbReference>
<evidence type="ECO:0000313" key="11">
    <source>
        <dbReference type="EMBL" id="RDW28179.1"/>
    </source>
</evidence>
<dbReference type="PANTHER" id="PTHR10809">
    <property type="entry name" value="VESICLE-ASSOCIATED MEMBRANE PROTEIN-ASSOCIATED PROTEIN"/>
    <property type="match status" value="1"/>
</dbReference>
<evidence type="ECO:0000256" key="6">
    <source>
        <dbReference type="SAM" id="MobiDB-lite"/>
    </source>
</evidence>
<dbReference type="Gene3D" id="2.60.40.10">
    <property type="entry name" value="Immunoglobulins"/>
    <property type="match status" value="1"/>
</dbReference>
<evidence type="ECO:0000256" key="7">
    <source>
        <dbReference type="SAM" id="Phobius"/>
    </source>
</evidence>
<dbReference type="AlphaFoldDB" id="B5MFD1"/>
<dbReference type="GO" id="GO:0005789">
    <property type="term" value="C:endoplasmic reticulum membrane"/>
    <property type="evidence" value="ECO:0007669"/>
    <property type="project" value="InterPro"/>
</dbReference>
<feature type="region of interest" description="Disordered" evidence="6">
    <location>
        <begin position="268"/>
        <end position="287"/>
    </location>
</feature>
<dbReference type="InterPro" id="IPR013783">
    <property type="entry name" value="Ig-like_fold"/>
</dbReference>
<dbReference type="InterPro" id="IPR000535">
    <property type="entry name" value="MSP_dom"/>
</dbReference>
<dbReference type="OMA" id="ESFANYE"/>
<evidence type="ECO:0000256" key="3">
    <source>
        <dbReference type="ARBA" id="ARBA00022692"/>
    </source>
</evidence>
<dbReference type="GeneID" id="2910980"/>
<dbReference type="VEuPathDB" id="FungiDB:YALI1_D06828g"/>
<evidence type="ECO:0000256" key="5">
    <source>
        <dbReference type="ARBA" id="ARBA00023136"/>
    </source>
</evidence>
<evidence type="ECO:0000313" key="12">
    <source>
        <dbReference type="Proteomes" id="UP000182444"/>
    </source>
</evidence>
<dbReference type="PIRSF" id="PIRSF019693">
    <property type="entry name" value="VAMP-associated"/>
    <property type="match status" value="1"/>
</dbReference>
<dbReference type="OrthoDB" id="264603at2759"/>
<evidence type="ECO:0000259" key="8">
    <source>
        <dbReference type="PROSITE" id="PS50202"/>
    </source>
</evidence>
<organism evidence="10">
    <name type="scientific">Yarrowia lipolytica</name>
    <name type="common">Candida lipolytica</name>
    <dbReference type="NCBI Taxonomy" id="4952"/>
    <lineage>
        <taxon>Eukaryota</taxon>
        <taxon>Fungi</taxon>
        <taxon>Dikarya</taxon>
        <taxon>Ascomycota</taxon>
        <taxon>Saccharomycotina</taxon>
        <taxon>Dipodascomycetes</taxon>
        <taxon>Dipodascales</taxon>
        <taxon>Dipodascales incertae sedis</taxon>
        <taxon>Yarrowia</taxon>
    </lineage>
</organism>
<dbReference type="KEGG" id="yli:2910980"/>
<dbReference type="GO" id="GO:0005886">
    <property type="term" value="C:plasma membrane"/>
    <property type="evidence" value="ECO:0007669"/>
    <property type="project" value="TreeGrafter"/>
</dbReference>
<dbReference type="EMBL" id="KZ858955">
    <property type="protein sequence ID" value="RDW28179.1"/>
    <property type="molecule type" value="Genomic_DNA"/>
</dbReference>
<feature type="domain" description="MSP" evidence="8">
    <location>
        <begin position="1"/>
        <end position="133"/>
    </location>
</feature>
<dbReference type="RefSeq" id="XP_502438.1">
    <property type="nucleotide sequence ID" value="XM_502438.1"/>
</dbReference>
<accession>B5MFD1</accession>
<comment type="subcellular location">
    <subcellularLocation>
        <location evidence="1">Membrane</location>
        <topology evidence="1">Single-pass type IV membrane protein</topology>
    </subcellularLocation>
</comment>
<feature type="region of interest" description="Disordered" evidence="6">
    <location>
        <begin position="204"/>
        <end position="257"/>
    </location>
</feature>
<dbReference type="SMR" id="B5MFD1"/>
<feature type="compositionally biased region" description="Basic and acidic residues" evidence="6">
    <location>
        <begin position="268"/>
        <end position="277"/>
    </location>
</feature>
<reference evidence="11 13" key="3">
    <citation type="submission" date="2018-07" db="EMBL/GenBank/DDBJ databases">
        <title>Draft Genome Assemblies for Five Robust Yarrowia lipolytica Strains Exhibiting High Lipid Production and Pentose Sugar Utilization and Sugar Alcohol Secretion from Undetoxified Lignocellulosic Biomass Hydrolysates.</title>
        <authorList>
            <consortium name="DOE Joint Genome Institute"/>
            <person name="Walker C."/>
            <person name="Ryu S."/>
            <person name="Na H."/>
            <person name="Zane M."/>
            <person name="LaButti K."/>
            <person name="Lipzen A."/>
            <person name="Haridas S."/>
            <person name="Barry K."/>
            <person name="Grigoriev I.V."/>
            <person name="Quarterman J."/>
            <person name="Slininger P."/>
            <person name="Dien B."/>
            <person name="Trinh C.T."/>
        </authorList>
    </citation>
    <scope>NUCLEOTIDE SEQUENCE [LARGE SCALE GENOMIC DNA]</scope>
    <source>
        <strain evidence="11 13">YB392</strain>
    </source>
</reference>
<dbReference type="GO" id="GO:0090158">
    <property type="term" value="P:endoplasmic reticulum membrane organization"/>
    <property type="evidence" value="ECO:0007669"/>
    <property type="project" value="TreeGrafter"/>
</dbReference>
<evidence type="ECO:0000313" key="9">
    <source>
        <dbReference type="EMBL" id="AOW03615.1"/>
    </source>
</evidence>
<comment type="similarity">
    <text evidence="2">Belongs to the VAMP-associated protein (VAP) (TC 9.B.17) family.</text>
</comment>
<keyword evidence="5 7" id="KW-0472">Membrane</keyword>
<dbReference type="VEuPathDB" id="FungiDB:YALI0_D05291g"/>
<keyword evidence="4 7" id="KW-1133">Transmembrane helix</keyword>
<proteinExistence type="evidence at transcript level"/>
<feature type="compositionally biased region" description="Polar residues" evidence="6">
    <location>
        <begin position="278"/>
        <end position="287"/>
    </location>
</feature>
<protein>
    <submittedName>
        <fullName evidence="11">PapD-like protein</fullName>
    </submittedName>
</protein>
<dbReference type="SUPFAM" id="SSF49354">
    <property type="entry name" value="PapD-like"/>
    <property type="match status" value="1"/>
</dbReference>
<dbReference type="GO" id="GO:0061817">
    <property type="term" value="P:endoplasmic reticulum-plasma membrane tethering"/>
    <property type="evidence" value="ECO:0007669"/>
    <property type="project" value="TreeGrafter"/>
</dbReference>
<evidence type="ECO:0000256" key="4">
    <source>
        <dbReference type="ARBA" id="ARBA00022989"/>
    </source>
</evidence>
<evidence type="ECO:0000313" key="13">
    <source>
        <dbReference type="Proteomes" id="UP000256601"/>
    </source>
</evidence>
<dbReference type="EMBL" id="AB433169">
    <property type="protein sequence ID" value="BAG70959.1"/>
    <property type="molecule type" value="mRNA"/>
</dbReference>
<evidence type="ECO:0000313" key="10">
    <source>
        <dbReference type="EMBL" id="BAG70959.1"/>
    </source>
</evidence>
<reference evidence="9 12" key="2">
    <citation type="journal article" date="2016" name="PLoS ONE">
        <title>Sequence Assembly of Yarrowia lipolytica Strain W29/CLIB89 Shows Transposable Element Diversity.</title>
        <authorList>
            <person name="Magnan C."/>
            <person name="Yu J."/>
            <person name="Chang I."/>
            <person name="Jahn E."/>
            <person name="Kanomata Y."/>
            <person name="Wu J."/>
            <person name="Zeller M."/>
            <person name="Oakes M."/>
            <person name="Baldi P."/>
            <person name="Sandmeyer S."/>
        </authorList>
    </citation>
    <scope>NUCLEOTIDE SEQUENCE [LARGE SCALE GENOMIC DNA]</scope>
    <source>
        <strain evidence="9">CLIB89</strain>
        <strain evidence="12">CLIB89(W29)</strain>
    </source>
</reference>
<gene>
    <name evidence="10" type="primary">SCS2</name>
    <name evidence="11" type="ORF">B0I71DRAFT_127969</name>
    <name evidence="9" type="ORF">YALI1_D06828g</name>
</gene>
<dbReference type="InterPro" id="IPR008962">
    <property type="entry name" value="PapD-like_sf"/>
</dbReference>